<reference evidence="3 4" key="1">
    <citation type="submission" date="2017-10" db="EMBL/GenBank/DDBJ databases">
        <authorList>
            <person name="Regsiter A."/>
            <person name="William W."/>
        </authorList>
    </citation>
    <scope>NUCLEOTIDE SEQUENCE [LARGE SCALE GENOMIC DNA]</scope>
    <source>
        <strain evidence="1 4">CFBP6984</strain>
        <strain evidence="2 3">CFBP7430</strain>
    </source>
</reference>
<dbReference type="PANTHER" id="PTHR40980:SF3">
    <property type="entry name" value="TONB-DEPENDENT RECEPTOR-LIKE BETA-BARREL DOMAIN-CONTAINING PROTEIN"/>
    <property type="match status" value="1"/>
</dbReference>
<evidence type="ECO:0000313" key="1">
    <source>
        <dbReference type="EMBL" id="SON76616.1"/>
    </source>
</evidence>
<evidence type="ECO:0000313" key="4">
    <source>
        <dbReference type="Proteomes" id="UP000234181"/>
    </source>
</evidence>
<dbReference type="EMBL" id="OCYT01000028">
    <property type="protein sequence ID" value="SON76616.1"/>
    <property type="molecule type" value="Genomic_DNA"/>
</dbReference>
<keyword evidence="4" id="KW-1185">Reference proteome</keyword>
<name>A0AB38DVY4_XANCH</name>
<sequence length="169" mass="18338">MLVPPQQASGARRAVTYRPRGFMHRTCPELRCGGATGRGQRRWRDAGHVHVGGGAGQRRAQQRKGVIAIKQSNAEISDSIVAEDIGKLPDNSVAAALQRVTGMQVARAGGEVGRCWCAARQSSSRPWFAEATHLLGITASDYFGQRPGDFPREIASPERTCTLGVRFRL</sequence>
<proteinExistence type="predicted"/>
<dbReference type="EMBL" id="OCYS01000025">
    <property type="protein sequence ID" value="SON81863.1"/>
    <property type="molecule type" value="Genomic_DNA"/>
</dbReference>
<dbReference type="Proteomes" id="UP000234181">
    <property type="component" value="Unassembled WGS sequence"/>
</dbReference>
<dbReference type="Proteomes" id="UP000234166">
    <property type="component" value="Unassembled WGS sequence"/>
</dbReference>
<evidence type="ECO:0000313" key="3">
    <source>
        <dbReference type="Proteomes" id="UP000234166"/>
    </source>
</evidence>
<comment type="caution">
    <text evidence="2">The sequence shown here is derived from an EMBL/GenBank/DDBJ whole genome shotgun (WGS) entry which is preliminary data.</text>
</comment>
<accession>A0AB38DVY4</accession>
<organism evidence="2 3">
    <name type="scientific">Xanthomonas campestris pv. phaseoli</name>
    <dbReference type="NCBI Taxonomy" id="317013"/>
    <lineage>
        <taxon>Bacteria</taxon>
        <taxon>Pseudomonadati</taxon>
        <taxon>Pseudomonadota</taxon>
        <taxon>Gammaproteobacteria</taxon>
        <taxon>Lysobacterales</taxon>
        <taxon>Lysobacteraceae</taxon>
        <taxon>Xanthomonas</taxon>
    </lineage>
</organism>
<protein>
    <submittedName>
        <fullName evidence="2">Uncharacterized protein</fullName>
    </submittedName>
</protein>
<dbReference type="AlphaFoldDB" id="A0AB38DVY4"/>
<gene>
    <name evidence="1" type="ORF">XAP6984_1230043</name>
    <name evidence="2" type="ORF">XAP7430_1200043</name>
</gene>
<dbReference type="PANTHER" id="PTHR40980">
    <property type="entry name" value="PLUG DOMAIN-CONTAINING PROTEIN"/>
    <property type="match status" value="1"/>
</dbReference>
<evidence type="ECO:0000313" key="2">
    <source>
        <dbReference type="EMBL" id="SON81863.1"/>
    </source>
</evidence>